<reference evidence="1" key="1">
    <citation type="submission" date="2021-06" db="EMBL/GenBank/DDBJ databases">
        <title>Parelaphostrongylus tenuis whole genome reference sequence.</title>
        <authorList>
            <person name="Garwood T.J."/>
            <person name="Larsen P.A."/>
            <person name="Fountain-Jones N.M."/>
            <person name="Garbe J.R."/>
            <person name="Macchietto M.G."/>
            <person name="Kania S.A."/>
            <person name="Gerhold R.W."/>
            <person name="Richards J.E."/>
            <person name="Wolf T.M."/>
        </authorList>
    </citation>
    <scope>NUCLEOTIDE SEQUENCE</scope>
    <source>
        <strain evidence="1">MNPRO001-30</strain>
        <tissue evidence="1">Meninges</tissue>
    </source>
</reference>
<evidence type="ECO:0000313" key="1">
    <source>
        <dbReference type="EMBL" id="KAJ1374009.1"/>
    </source>
</evidence>
<accession>A0AAD5RGE3</accession>
<name>A0AAD5RGE3_PARTN</name>
<organism evidence="1 2">
    <name type="scientific">Parelaphostrongylus tenuis</name>
    <name type="common">Meningeal worm</name>
    <dbReference type="NCBI Taxonomy" id="148309"/>
    <lineage>
        <taxon>Eukaryota</taxon>
        <taxon>Metazoa</taxon>
        <taxon>Ecdysozoa</taxon>
        <taxon>Nematoda</taxon>
        <taxon>Chromadorea</taxon>
        <taxon>Rhabditida</taxon>
        <taxon>Rhabditina</taxon>
        <taxon>Rhabditomorpha</taxon>
        <taxon>Strongyloidea</taxon>
        <taxon>Metastrongylidae</taxon>
        <taxon>Parelaphostrongylus</taxon>
    </lineage>
</organism>
<protein>
    <submittedName>
        <fullName evidence="1">Uncharacterized protein</fullName>
    </submittedName>
</protein>
<evidence type="ECO:0000313" key="2">
    <source>
        <dbReference type="Proteomes" id="UP001196413"/>
    </source>
</evidence>
<dbReference type="EMBL" id="JAHQIW010007377">
    <property type="protein sequence ID" value="KAJ1374009.1"/>
    <property type="molecule type" value="Genomic_DNA"/>
</dbReference>
<sequence length="53" mass="6223">MFELLASRYGRSLPTEKIHGLDAEQQILRLIPLFITWKRATTYPRDLPVEIPQ</sequence>
<keyword evidence="2" id="KW-1185">Reference proteome</keyword>
<gene>
    <name evidence="1" type="ORF">KIN20_036592</name>
</gene>
<proteinExistence type="predicted"/>
<comment type="caution">
    <text evidence="1">The sequence shown here is derived from an EMBL/GenBank/DDBJ whole genome shotgun (WGS) entry which is preliminary data.</text>
</comment>
<dbReference type="Proteomes" id="UP001196413">
    <property type="component" value="Unassembled WGS sequence"/>
</dbReference>
<dbReference type="AlphaFoldDB" id="A0AAD5RGE3"/>